<comment type="similarity">
    <text evidence="2 6">Belongs to the 4-toluene sulfonate uptake permease (TSUP) (TC 2.A.102) family.</text>
</comment>
<protein>
    <recommendedName>
        <fullName evidence="6">Probable membrane transporter protein</fullName>
    </recommendedName>
</protein>
<comment type="subcellular location">
    <subcellularLocation>
        <location evidence="6">Cell membrane</location>
        <topology evidence="6">Multi-pass membrane protein</topology>
    </subcellularLocation>
    <subcellularLocation>
        <location evidence="1">Membrane</location>
        <topology evidence="1">Multi-pass membrane protein</topology>
    </subcellularLocation>
</comment>
<dbReference type="AlphaFoldDB" id="A0A857JJT4"/>
<evidence type="ECO:0000256" key="4">
    <source>
        <dbReference type="ARBA" id="ARBA00022989"/>
    </source>
</evidence>
<evidence type="ECO:0000256" key="2">
    <source>
        <dbReference type="ARBA" id="ARBA00009142"/>
    </source>
</evidence>
<dbReference type="GO" id="GO:0005886">
    <property type="term" value="C:plasma membrane"/>
    <property type="evidence" value="ECO:0007669"/>
    <property type="project" value="UniProtKB-SubCell"/>
</dbReference>
<accession>A0A857JJT4</accession>
<organism evidence="7 8">
    <name type="scientific">Paraglaciecola mesophila</name>
    <dbReference type="NCBI Taxonomy" id="197222"/>
    <lineage>
        <taxon>Bacteria</taxon>
        <taxon>Pseudomonadati</taxon>
        <taxon>Pseudomonadota</taxon>
        <taxon>Gammaproteobacteria</taxon>
        <taxon>Alteromonadales</taxon>
        <taxon>Alteromonadaceae</taxon>
        <taxon>Paraglaciecola</taxon>
    </lineage>
</organism>
<keyword evidence="4 6" id="KW-1133">Transmembrane helix</keyword>
<evidence type="ECO:0000256" key="3">
    <source>
        <dbReference type="ARBA" id="ARBA00022692"/>
    </source>
</evidence>
<dbReference type="KEGG" id="pmes:FX988_01806"/>
<dbReference type="Pfam" id="PF01925">
    <property type="entry name" value="TauE"/>
    <property type="match status" value="1"/>
</dbReference>
<feature type="transmembrane region" description="Helical" evidence="6">
    <location>
        <begin position="64"/>
        <end position="84"/>
    </location>
</feature>
<keyword evidence="8" id="KW-1185">Reference proteome</keyword>
<evidence type="ECO:0000313" key="7">
    <source>
        <dbReference type="EMBL" id="QHJ11572.1"/>
    </source>
</evidence>
<reference evidence="7 8" key="1">
    <citation type="submission" date="2019-12" db="EMBL/GenBank/DDBJ databases">
        <title>Genome sequencing and assembly of endphytes of Porphyra tenera.</title>
        <authorList>
            <person name="Park J.M."/>
            <person name="Shin R."/>
            <person name="Jo S.H."/>
        </authorList>
    </citation>
    <scope>NUCLEOTIDE SEQUENCE [LARGE SCALE GENOMIC DNA]</scope>
    <source>
        <strain evidence="7 8">GPM4</strain>
    </source>
</reference>
<keyword evidence="5 6" id="KW-0472">Membrane</keyword>
<keyword evidence="6" id="KW-1003">Cell membrane</keyword>
<dbReference type="EMBL" id="CP047656">
    <property type="protein sequence ID" value="QHJ11572.1"/>
    <property type="molecule type" value="Genomic_DNA"/>
</dbReference>
<feature type="transmembrane region" description="Helical" evidence="6">
    <location>
        <begin position="148"/>
        <end position="166"/>
    </location>
</feature>
<dbReference type="InterPro" id="IPR002781">
    <property type="entry name" value="TM_pro_TauE-like"/>
</dbReference>
<dbReference type="Proteomes" id="UP000464524">
    <property type="component" value="Chromosome"/>
</dbReference>
<sequence>MLLLGSFAATLMGSLVGVGGGFIIIGILSIFLPINILIPVLAAILASIDLVRAIAFRRYLFKPIFYPFALGCIVGVAFGTFFFVSLPEKVIGTGLVALVGITLFTPVGANFNRLKYPYIWIGTTHSFLSTIFGFGGLFQSAILRTKLVNLQLTATLATSFLVLEILKINFYMIHGFDYTPYLGIILSAVGGAIPASLIGRKYAVNISDSFYRKFQKSIIGCIAISILAKVWL</sequence>
<evidence type="ECO:0000256" key="5">
    <source>
        <dbReference type="ARBA" id="ARBA00023136"/>
    </source>
</evidence>
<feature type="transmembrane region" description="Helical" evidence="6">
    <location>
        <begin position="7"/>
        <end position="30"/>
    </location>
</feature>
<proteinExistence type="inferred from homology"/>
<evidence type="ECO:0000313" key="8">
    <source>
        <dbReference type="Proteomes" id="UP000464524"/>
    </source>
</evidence>
<evidence type="ECO:0000256" key="6">
    <source>
        <dbReference type="RuleBase" id="RU363041"/>
    </source>
</evidence>
<feature type="transmembrane region" description="Helical" evidence="6">
    <location>
        <begin position="178"/>
        <end position="199"/>
    </location>
</feature>
<name>A0A857JJT4_9ALTE</name>
<gene>
    <name evidence="7" type="ORF">FX988_01806</name>
</gene>
<feature type="transmembrane region" description="Helical" evidence="6">
    <location>
        <begin position="118"/>
        <end position="142"/>
    </location>
</feature>
<keyword evidence="3 6" id="KW-0812">Transmembrane</keyword>
<evidence type="ECO:0000256" key="1">
    <source>
        <dbReference type="ARBA" id="ARBA00004141"/>
    </source>
</evidence>
<feature type="transmembrane region" description="Helical" evidence="6">
    <location>
        <begin position="214"/>
        <end position="231"/>
    </location>
</feature>
<feature type="transmembrane region" description="Helical" evidence="6">
    <location>
        <begin position="36"/>
        <end position="55"/>
    </location>
</feature>
<feature type="transmembrane region" description="Helical" evidence="6">
    <location>
        <begin position="90"/>
        <end position="111"/>
    </location>
</feature>